<dbReference type="EMBL" id="JALN02000001">
    <property type="protein sequence ID" value="KDF00574.1"/>
    <property type="molecule type" value="Genomic_DNA"/>
</dbReference>
<keyword evidence="4" id="KW-1185">Reference proteome</keyword>
<dbReference type="Gene3D" id="2.30.30.90">
    <property type="match status" value="1"/>
</dbReference>
<dbReference type="eggNOG" id="COG1918">
    <property type="taxonomic scope" value="Bacteria"/>
</dbReference>
<dbReference type="SMART" id="SM00899">
    <property type="entry name" value="FeoA"/>
    <property type="match status" value="1"/>
</dbReference>
<dbReference type="InterPro" id="IPR052713">
    <property type="entry name" value="FeoA"/>
</dbReference>
<dbReference type="InterPro" id="IPR008988">
    <property type="entry name" value="Transcriptional_repressor_C"/>
</dbReference>
<evidence type="ECO:0000313" key="4">
    <source>
        <dbReference type="Proteomes" id="UP000022835"/>
    </source>
</evidence>
<name>A0A064CPC3_9MYCO</name>
<dbReference type="SUPFAM" id="SSF50037">
    <property type="entry name" value="C-terminal domain of transcriptional repressors"/>
    <property type="match status" value="1"/>
</dbReference>
<proteinExistence type="predicted"/>
<feature type="domain" description="Ferrous iron transporter FeoA-like" evidence="2">
    <location>
        <begin position="18"/>
        <end position="92"/>
    </location>
</feature>
<evidence type="ECO:0000259" key="2">
    <source>
        <dbReference type="SMART" id="SM00899"/>
    </source>
</evidence>
<dbReference type="InterPro" id="IPR007167">
    <property type="entry name" value="Fe-transptr_FeoA-like"/>
</dbReference>
<reference evidence="3" key="1">
    <citation type="submission" date="2014-05" db="EMBL/GenBank/DDBJ databases">
        <title>Genome sequence of Mycobacterium aromaticivorans strain JS19b1T (= DSM 45407T).</title>
        <authorList>
            <person name="Kwak Y."/>
            <person name="Park G.-S."/>
            <person name="Li Q.X."/>
            <person name="Lee S.-E."/>
            <person name="Shin J.-H."/>
        </authorList>
    </citation>
    <scope>NUCLEOTIDE SEQUENCE [LARGE SCALE GENOMIC DNA]</scope>
    <source>
        <strain evidence="3">JS19b1</strain>
    </source>
</reference>
<organism evidence="3 4">
    <name type="scientific">Mycolicibacterium aromaticivorans JS19b1 = JCM 16368</name>
    <dbReference type="NCBI Taxonomy" id="1440774"/>
    <lineage>
        <taxon>Bacteria</taxon>
        <taxon>Bacillati</taxon>
        <taxon>Actinomycetota</taxon>
        <taxon>Actinomycetes</taxon>
        <taxon>Mycobacteriales</taxon>
        <taxon>Mycobacteriaceae</taxon>
        <taxon>Mycolicibacterium</taxon>
    </lineage>
</organism>
<dbReference type="STRING" id="1440774.Y900_016895"/>
<dbReference type="PANTHER" id="PTHR42954:SF2">
    <property type="entry name" value="FE(2+) TRANSPORT PROTEIN A"/>
    <property type="match status" value="1"/>
</dbReference>
<gene>
    <name evidence="3" type="ORF">Y900_016895</name>
</gene>
<comment type="caution">
    <text evidence="3">The sequence shown here is derived from an EMBL/GenBank/DDBJ whole genome shotgun (WGS) entry which is preliminary data.</text>
</comment>
<dbReference type="RefSeq" id="WP_051660106.1">
    <property type="nucleotide sequence ID" value="NZ_JALN02000001.1"/>
</dbReference>
<dbReference type="AlphaFoldDB" id="A0A064CPC3"/>
<evidence type="ECO:0000256" key="1">
    <source>
        <dbReference type="ARBA" id="ARBA00023004"/>
    </source>
</evidence>
<dbReference type="GO" id="GO:0046914">
    <property type="term" value="F:transition metal ion binding"/>
    <property type="evidence" value="ECO:0007669"/>
    <property type="project" value="InterPro"/>
</dbReference>
<evidence type="ECO:0000313" key="3">
    <source>
        <dbReference type="EMBL" id="KDF00574.1"/>
    </source>
</evidence>
<sequence>MSHRQLASARASGTSATMTLADLRRGDRAKVIGYGNDVAGSTARRLFDLGIVPGIEVTMVRRAPLRDPVVFRVGDYEIALRTAQSRCIHVEPVT</sequence>
<accession>A0A064CPC3</accession>
<protein>
    <recommendedName>
        <fullName evidence="2">Ferrous iron transporter FeoA-like domain-containing protein</fullName>
    </recommendedName>
</protein>
<keyword evidence="1" id="KW-0408">Iron</keyword>
<dbReference type="Proteomes" id="UP000022835">
    <property type="component" value="Unassembled WGS sequence"/>
</dbReference>
<dbReference type="Pfam" id="PF04023">
    <property type="entry name" value="FeoA"/>
    <property type="match status" value="1"/>
</dbReference>
<dbReference type="InterPro" id="IPR038157">
    <property type="entry name" value="FeoA_core_dom"/>
</dbReference>
<dbReference type="PANTHER" id="PTHR42954">
    <property type="entry name" value="FE(2+) TRANSPORT PROTEIN A"/>
    <property type="match status" value="1"/>
</dbReference>